<dbReference type="AlphaFoldDB" id="A0AAV9D9W4"/>
<evidence type="ECO:0000256" key="2">
    <source>
        <dbReference type="ARBA" id="ARBA00022552"/>
    </source>
</evidence>
<gene>
    <name evidence="3" type="ORF">QJS10_CPB14g01383</name>
</gene>
<comment type="similarity">
    <text evidence="1">Belongs to the TSR2 family.</text>
</comment>
<reference evidence="3" key="1">
    <citation type="journal article" date="2023" name="Nat. Commun.">
        <title>Diploid and tetraploid genomes of Acorus and the evolution of monocots.</title>
        <authorList>
            <person name="Ma L."/>
            <person name="Liu K.W."/>
            <person name="Li Z."/>
            <person name="Hsiao Y.Y."/>
            <person name="Qi Y."/>
            <person name="Fu T."/>
            <person name="Tang G.D."/>
            <person name="Zhang D."/>
            <person name="Sun W.H."/>
            <person name="Liu D.K."/>
            <person name="Li Y."/>
            <person name="Chen G.Z."/>
            <person name="Liu X.D."/>
            <person name="Liao X.Y."/>
            <person name="Jiang Y.T."/>
            <person name="Yu X."/>
            <person name="Hao Y."/>
            <person name="Huang J."/>
            <person name="Zhao X.W."/>
            <person name="Ke S."/>
            <person name="Chen Y.Y."/>
            <person name="Wu W.L."/>
            <person name="Hsu J.L."/>
            <person name="Lin Y.F."/>
            <person name="Huang M.D."/>
            <person name="Li C.Y."/>
            <person name="Huang L."/>
            <person name="Wang Z.W."/>
            <person name="Zhao X."/>
            <person name="Zhong W.Y."/>
            <person name="Peng D.H."/>
            <person name="Ahmad S."/>
            <person name="Lan S."/>
            <person name="Zhang J.S."/>
            <person name="Tsai W.C."/>
            <person name="Van de Peer Y."/>
            <person name="Liu Z.J."/>
        </authorList>
    </citation>
    <scope>NUCLEOTIDE SEQUENCE</scope>
    <source>
        <strain evidence="3">CP</strain>
    </source>
</reference>
<evidence type="ECO:0000256" key="1">
    <source>
        <dbReference type="ARBA" id="ARBA00006524"/>
    </source>
</evidence>
<reference evidence="3" key="2">
    <citation type="submission" date="2023-06" db="EMBL/GenBank/DDBJ databases">
        <authorList>
            <person name="Ma L."/>
            <person name="Liu K.-W."/>
            <person name="Li Z."/>
            <person name="Hsiao Y.-Y."/>
            <person name="Qi Y."/>
            <person name="Fu T."/>
            <person name="Tang G."/>
            <person name="Zhang D."/>
            <person name="Sun W.-H."/>
            <person name="Liu D.-K."/>
            <person name="Li Y."/>
            <person name="Chen G.-Z."/>
            <person name="Liu X.-D."/>
            <person name="Liao X.-Y."/>
            <person name="Jiang Y.-T."/>
            <person name="Yu X."/>
            <person name="Hao Y."/>
            <person name="Huang J."/>
            <person name="Zhao X.-W."/>
            <person name="Ke S."/>
            <person name="Chen Y.-Y."/>
            <person name="Wu W.-L."/>
            <person name="Hsu J.-L."/>
            <person name="Lin Y.-F."/>
            <person name="Huang M.-D."/>
            <person name="Li C.-Y."/>
            <person name="Huang L."/>
            <person name="Wang Z.-W."/>
            <person name="Zhao X."/>
            <person name="Zhong W.-Y."/>
            <person name="Peng D.-H."/>
            <person name="Ahmad S."/>
            <person name="Lan S."/>
            <person name="Zhang J.-S."/>
            <person name="Tsai W.-C."/>
            <person name="Van De Peer Y."/>
            <person name="Liu Z.-J."/>
        </authorList>
    </citation>
    <scope>NUCLEOTIDE SEQUENCE</scope>
    <source>
        <strain evidence="3">CP</strain>
        <tissue evidence="3">Leaves</tissue>
    </source>
</reference>
<evidence type="ECO:0000313" key="4">
    <source>
        <dbReference type="Proteomes" id="UP001180020"/>
    </source>
</evidence>
<keyword evidence="4" id="KW-1185">Reference proteome</keyword>
<organism evidence="3 4">
    <name type="scientific">Acorus calamus</name>
    <name type="common">Sweet flag</name>
    <dbReference type="NCBI Taxonomy" id="4465"/>
    <lineage>
        <taxon>Eukaryota</taxon>
        <taxon>Viridiplantae</taxon>
        <taxon>Streptophyta</taxon>
        <taxon>Embryophyta</taxon>
        <taxon>Tracheophyta</taxon>
        <taxon>Spermatophyta</taxon>
        <taxon>Magnoliopsida</taxon>
        <taxon>Liliopsida</taxon>
        <taxon>Acoraceae</taxon>
        <taxon>Acorus</taxon>
    </lineage>
</organism>
<dbReference type="InterPro" id="IPR019398">
    <property type="entry name" value="Pre-rRNA_process_TSR2"/>
</dbReference>
<name>A0AAV9D9W4_ACOCL</name>
<evidence type="ECO:0000313" key="3">
    <source>
        <dbReference type="EMBL" id="KAK1298077.1"/>
    </source>
</evidence>
<evidence type="ECO:0008006" key="5">
    <source>
        <dbReference type="Google" id="ProtNLM"/>
    </source>
</evidence>
<accession>A0AAV9D9W4</accession>
<dbReference type="PANTHER" id="PTHR21250">
    <property type="entry name" value="PRE-RRNA-PROCESSING PROTEIN TSR2 HOMOLOG"/>
    <property type="match status" value="1"/>
</dbReference>
<dbReference type="GO" id="GO:0006364">
    <property type="term" value="P:rRNA processing"/>
    <property type="evidence" value="ECO:0007669"/>
    <property type="project" value="UniProtKB-KW"/>
</dbReference>
<dbReference type="Pfam" id="PF10273">
    <property type="entry name" value="WGG"/>
    <property type="match status" value="1"/>
</dbReference>
<keyword evidence="2" id="KW-0698">rRNA processing</keyword>
<sequence length="126" mass="14069">MDAGRSLPLRPPSAALSAEAMAAFEEGTSLVLSRWTALQMAVKNKWGGHDSHQKADQLASSLVSWFGQSNAPHYIDELEETLNDYMVLSFRTEIEDDSIGEVAEQLMIMHEDCVQGNYEAIKNMRH</sequence>
<comment type="caution">
    <text evidence="3">The sequence shown here is derived from an EMBL/GenBank/DDBJ whole genome shotgun (WGS) entry which is preliminary data.</text>
</comment>
<proteinExistence type="inferred from homology"/>
<dbReference type="Proteomes" id="UP001180020">
    <property type="component" value="Unassembled WGS sequence"/>
</dbReference>
<dbReference type="EMBL" id="JAUJYO010000014">
    <property type="protein sequence ID" value="KAK1298077.1"/>
    <property type="molecule type" value="Genomic_DNA"/>
</dbReference>
<protein>
    <recommendedName>
        <fullName evidence="5">Pre-rRNA-processing protein TSR2 homolog</fullName>
    </recommendedName>
</protein>